<dbReference type="GO" id="GO:0030170">
    <property type="term" value="F:pyridoxal phosphate binding"/>
    <property type="evidence" value="ECO:0007669"/>
    <property type="project" value="InterPro"/>
</dbReference>
<dbReference type="PANTHER" id="PTHR43782:SF3">
    <property type="entry name" value="ARGINASE"/>
    <property type="match status" value="1"/>
</dbReference>
<dbReference type="SUPFAM" id="SSF53383">
    <property type="entry name" value="PLP-dependent transferases"/>
    <property type="match status" value="1"/>
</dbReference>
<reference evidence="14 15" key="1">
    <citation type="submission" date="2019-02" db="EMBL/GenBank/DDBJ databases">
        <title>Genome sequencing of the rare red list fungi Dentipellis fragilis.</title>
        <authorList>
            <person name="Buettner E."/>
            <person name="Kellner H."/>
        </authorList>
    </citation>
    <scope>NUCLEOTIDE SEQUENCE [LARGE SCALE GENOMIC DNA]</scope>
    <source>
        <strain evidence="14 15">DSM 105465</strain>
    </source>
</reference>
<comment type="cofactor">
    <cofactor evidence="1">
        <name>Mn(2+)</name>
        <dbReference type="ChEBI" id="CHEBI:29035"/>
    </cofactor>
</comment>
<dbReference type="OrthoDB" id="2108at2759"/>
<feature type="domain" description="Aminotransferase class I/classII large" evidence="13">
    <location>
        <begin position="445"/>
        <end position="820"/>
    </location>
</feature>
<dbReference type="FunFam" id="3.40.800.10:FF:000005">
    <property type="entry name" value="Arginase"/>
    <property type="match status" value="1"/>
</dbReference>
<dbReference type="AlphaFoldDB" id="A0A4Y9ZBC0"/>
<evidence type="ECO:0000256" key="6">
    <source>
        <dbReference type="ARBA" id="ARBA00022503"/>
    </source>
</evidence>
<comment type="pathway">
    <text evidence="2">Nitrogen metabolism; urea cycle; L-ornithine and urea from L-arginine: step 1/1.</text>
</comment>
<evidence type="ECO:0000313" key="14">
    <source>
        <dbReference type="EMBL" id="TFY71862.1"/>
    </source>
</evidence>
<dbReference type="PANTHER" id="PTHR43782">
    <property type="entry name" value="ARGINASE"/>
    <property type="match status" value="1"/>
</dbReference>
<sequence length="853" mass="93281">MTAPSKSKFVCEAKTVAIIGCPFSGGQSKAGVDHGPIHLVNAGLAQQLSGLGWNVKFEGHHAFEDITTQSDPPIGKMKNPRLVSRVTEAVAKVVGDHASQGRLPLTLGGDHSLAMGTIAGTLSKHPDACVIWVDAHADLNTPETTDSGNIHGMPLSFLMSLASSQSLNYKSESEPTPFAWLDNVHLPPSRLAYIGLRDVDAGEKALLREHDIAAFSMHEVDRYGIGQVVEMALDRVNPGRERPIHLSFDVDALDPTVAPSTGTPVRGGLTFREGHYICERLWETGLLAAVDLMEVNPSLADEQSVEQTVAVGCSLVRAALDAPDDHLSSAQCLEPPAPTPLAPAPLSTSKMSGCSPDDNPSLIPQVHDMITKLRHEKDSEAHQARTTVASTTQRDAFSDASLFLCRFSDEETVPGILHPGSTGVIYCSDRAMANGFNYASSHEWSNLGQGAPEVGPIPDSAERPTSVQYPLDALEYAPTTGVKDLRQAVADLYNHTYRQGKKSQYTYENVCIVPGGRAGLSRVAAVIGDVYCSYQVPDYTAYDQVLSAFRRLVPVPTALEPENKYRLDLNQTKKDIRTQGLAVLLASNPRNPTGQVIAGKDLKDLVALSRDSATTLILDEFYSWYIYHEKEQDMGKSVSSAEYIEDVNSDSVVIIDGLTKNWRLPGWRICWVVGPKNLITALSQSGSFLDGGANHPLQLAAIPLLRPEHVQQEKLALQRHFKAKRDHVLKRLREMRLDVEIPPVATFYIWLNLEKLPDPLNNGLTFFEELLKEKTIVIPGIFFDINPAHRRNLFSSPCHHFVRLSFGPPIEDLDKGLDAIGRVLRKVKKEGGRAFGHSYKKSIESVAGLSDHV</sequence>
<dbReference type="UniPathway" id="UPA00158">
    <property type="reaction ID" value="UER00270"/>
</dbReference>
<dbReference type="GO" id="GO:0004053">
    <property type="term" value="F:arginase activity"/>
    <property type="evidence" value="ECO:0007669"/>
    <property type="project" value="UniProtKB-EC"/>
</dbReference>
<dbReference type="InterPro" id="IPR006035">
    <property type="entry name" value="Ureohydrolase"/>
</dbReference>
<evidence type="ECO:0000256" key="2">
    <source>
        <dbReference type="ARBA" id="ARBA00005098"/>
    </source>
</evidence>
<dbReference type="GO" id="GO:0005829">
    <property type="term" value="C:cytosol"/>
    <property type="evidence" value="ECO:0007669"/>
    <property type="project" value="TreeGrafter"/>
</dbReference>
<dbReference type="CDD" id="cd09989">
    <property type="entry name" value="Arginase"/>
    <property type="match status" value="1"/>
</dbReference>
<evidence type="ECO:0000256" key="5">
    <source>
        <dbReference type="ARBA" id="ARBA00022436"/>
    </source>
</evidence>
<accession>A0A4Y9ZBC0</accession>
<evidence type="ECO:0000256" key="12">
    <source>
        <dbReference type="RuleBase" id="RU003684"/>
    </source>
</evidence>
<dbReference type="PRINTS" id="PR00116">
    <property type="entry name" value="ARGINASE"/>
</dbReference>
<evidence type="ECO:0000256" key="9">
    <source>
        <dbReference type="ARBA" id="ARBA00023211"/>
    </source>
</evidence>
<dbReference type="Gene3D" id="3.40.800.10">
    <property type="entry name" value="Ureohydrolase domain"/>
    <property type="match status" value="1"/>
</dbReference>
<dbReference type="GO" id="GO:0000050">
    <property type="term" value="P:urea cycle"/>
    <property type="evidence" value="ECO:0007669"/>
    <property type="project" value="UniProtKB-UniPathway"/>
</dbReference>
<comment type="catalytic activity">
    <reaction evidence="10">
        <text>L-arginine + H2O = urea + L-ornithine</text>
        <dbReference type="Rhea" id="RHEA:20569"/>
        <dbReference type="ChEBI" id="CHEBI:15377"/>
        <dbReference type="ChEBI" id="CHEBI:16199"/>
        <dbReference type="ChEBI" id="CHEBI:32682"/>
        <dbReference type="ChEBI" id="CHEBI:46911"/>
        <dbReference type="EC" id="3.5.3.1"/>
    </reaction>
</comment>
<dbReference type="InterPro" id="IPR015424">
    <property type="entry name" value="PyrdxlP-dep_Trfase"/>
</dbReference>
<dbReference type="GO" id="GO:0010121">
    <property type="term" value="P:L-arginine catabolic process to proline via ornithine"/>
    <property type="evidence" value="ECO:0007669"/>
    <property type="project" value="UniProtKB-ARBA"/>
</dbReference>
<evidence type="ECO:0000313" key="15">
    <source>
        <dbReference type="Proteomes" id="UP000298327"/>
    </source>
</evidence>
<keyword evidence="6" id="KW-0056">Arginine metabolism</keyword>
<dbReference type="InterPro" id="IPR004839">
    <property type="entry name" value="Aminotransferase_I/II_large"/>
</dbReference>
<dbReference type="PROSITE" id="PS51409">
    <property type="entry name" value="ARGINASE_2"/>
    <property type="match status" value="1"/>
</dbReference>
<evidence type="ECO:0000256" key="7">
    <source>
        <dbReference type="ARBA" id="ARBA00022723"/>
    </source>
</evidence>
<evidence type="ECO:0000256" key="8">
    <source>
        <dbReference type="ARBA" id="ARBA00022801"/>
    </source>
</evidence>
<dbReference type="GO" id="GO:0005634">
    <property type="term" value="C:nucleus"/>
    <property type="evidence" value="ECO:0007669"/>
    <property type="project" value="TreeGrafter"/>
</dbReference>
<dbReference type="Pfam" id="PF00155">
    <property type="entry name" value="Aminotran_1_2"/>
    <property type="match status" value="1"/>
</dbReference>
<dbReference type="Gene3D" id="3.40.640.10">
    <property type="entry name" value="Type I PLP-dependent aspartate aminotransferase-like (Major domain)"/>
    <property type="match status" value="1"/>
</dbReference>
<evidence type="ECO:0000256" key="11">
    <source>
        <dbReference type="PROSITE-ProRule" id="PRU00742"/>
    </source>
</evidence>
<dbReference type="Pfam" id="PF00491">
    <property type="entry name" value="Arginase"/>
    <property type="match status" value="1"/>
</dbReference>
<dbReference type="InterPro" id="IPR020855">
    <property type="entry name" value="Ureohydrolase_Mn_BS"/>
</dbReference>
<protein>
    <recommendedName>
        <fullName evidence="4">Arginase</fullName>
        <ecNumber evidence="3">3.5.3.1</ecNumber>
    </recommendedName>
</protein>
<organism evidence="14 15">
    <name type="scientific">Dentipellis fragilis</name>
    <dbReference type="NCBI Taxonomy" id="205917"/>
    <lineage>
        <taxon>Eukaryota</taxon>
        <taxon>Fungi</taxon>
        <taxon>Dikarya</taxon>
        <taxon>Basidiomycota</taxon>
        <taxon>Agaricomycotina</taxon>
        <taxon>Agaricomycetes</taxon>
        <taxon>Russulales</taxon>
        <taxon>Hericiaceae</taxon>
        <taxon>Dentipellis</taxon>
    </lineage>
</organism>
<dbReference type="PROSITE" id="PS01053">
    <property type="entry name" value="ARGINASE_1"/>
    <property type="match status" value="1"/>
</dbReference>
<keyword evidence="7" id="KW-0479">Metal-binding</keyword>
<name>A0A4Y9ZBC0_9AGAM</name>
<dbReference type="EC" id="3.5.3.1" evidence="3"/>
<dbReference type="InterPro" id="IPR023696">
    <property type="entry name" value="Ureohydrolase_dom_sf"/>
</dbReference>
<dbReference type="GO" id="GO:0030145">
    <property type="term" value="F:manganese ion binding"/>
    <property type="evidence" value="ECO:0007669"/>
    <property type="project" value="TreeGrafter"/>
</dbReference>
<evidence type="ECO:0000256" key="10">
    <source>
        <dbReference type="ARBA" id="ARBA00047391"/>
    </source>
</evidence>
<evidence type="ECO:0000256" key="3">
    <source>
        <dbReference type="ARBA" id="ARBA00012168"/>
    </source>
</evidence>
<keyword evidence="5" id="KW-0835">Urea cycle</keyword>
<evidence type="ECO:0000256" key="1">
    <source>
        <dbReference type="ARBA" id="ARBA00001936"/>
    </source>
</evidence>
<dbReference type="InterPro" id="IPR014033">
    <property type="entry name" value="Arginase"/>
</dbReference>
<dbReference type="Proteomes" id="UP000298327">
    <property type="component" value="Unassembled WGS sequence"/>
</dbReference>
<keyword evidence="9" id="KW-0464">Manganese</keyword>
<dbReference type="InterPro" id="IPR015421">
    <property type="entry name" value="PyrdxlP-dep_Trfase_major"/>
</dbReference>
<dbReference type="CDD" id="cd00609">
    <property type="entry name" value="AAT_like"/>
    <property type="match status" value="1"/>
</dbReference>
<comment type="caution">
    <text evidence="14">The sequence shown here is derived from an EMBL/GenBank/DDBJ whole genome shotgun (WGS) entry which is preliminary data.</text>
</comment>
<keyword evidence="8 12" id="KW-0378">Hydrolase</keyword>
<keyword evidence="15" id="KW-1185">Reference proteome</keyword>
<gene>
    <name evidence="14" type="ORF">EVG20_g1140</name>
</gene>
<dbReference type="STRING" id="205917.A0A4Y9ZBC0"/>
<proteinExistence type="inferred from homology"/>
<dbReference type="NCBIfam" id="TIGR01229">
    <property type="entry name" value="rocF_arginase"/>
    <property type="match status" value="1"/>
</dbReference>
<evidence type="ECO:0000259" key="13">
    <source>
        <dbReference type="Pfam" id="PF00155"/>
    </source>
</evidence>
<dbReference type="EMBL" id="SEOQ01000033">
    <property type="protein sequence ID" value="TFY71862.1"/>
    <property type="molecule type" value="Genomic_DNA"/>
</dbReference>
<evidence type="ECO:0000256" key="4">
    <source>
        <dbReference type="ARBA" id="ARBA00018123"/>
    </source>
</evidence>
<comment type="similarity">
    <text evidence="11 12">Belongs to the arginase family.</text>
</comment>
<dbReference type="SUPFAM" id="SSF52768">
    <property type="entry name" value="Arginase/deacetylase"/>
    <property type="match status" value="1"/>
</dbReference>